<dbReference type="PANTHER" id="PTHR43863:SF2">
    <property type="entry name" value="MALTASE-GLUCOAMYLASE"/>
    <property type="match status" value="1"/>
</dbReference>
<dbReference type="OrthoDB" id="176168at2"/>
<proteinExistence type="inferred from homology"/>
<dbReference type="PANTHER" id="PTHR43863">
    <property type="entry name" value="HYDROLASE, PUTATIVE (AFU_ORTHOLOGUE AFUA_1G03140)-RELATED"/>
    <property type="match status" value="1"/>
</dbReference>
<dbReference type="Proteomes" id="UP000077255">
    <property type="component" value="Chromosome"/>
</dbReference>
<evidence type="ECO:0000259" key="5">
    <source>
        <dbReference type="Pfam" id="PF17137"/>
    </source>
</evidence>
<comment type="similarity">
    <text evidence="1 2">Belongs to the glycosyl hydrolase 31 family.</text>
</comment>
<sequence>MTRRLQRTLAPLALFGLMLTPLASAIAATTAPATVTGGQLQIPLGADRVTVDFVAPDVVHVHYLPGGKSGPATLVLDPKAPNAPLADVHVKNEKDAITLSTDAASVRYDRRQGTLRIDAPGHAGLLTQADLASLRSGGFTLDHAASDPLYGIGGYTAFQDDVSAGLLRDGKQKIMAGEQGHAGAPLVWSSAGYAVLVDTLGGQFNLAHGRIQASGSSRKDTDYYLIVGAPKTIFRAVADLSGHSQLFPKWAMGFTNSQWGIDQKELLSIVDTYRAKHIPIDNFTLDFDWKAWGEDWGEFRWNQTKFPDGPDGKLKQMLDARGMHLTGIMKPRVHVDTVEGRYATAHDFWSPASKEGPDYFSKKPIRELDFDKPAVRAWFFNDHLKHSFDTGMIGWWNDEADDIGSDTQFTNMERSLYDGQRAYSPLRVWSINRNFYLGAQRYAYAMWSGDIATGFHSMAGQRARMLSAIDVGAMQWGMDGGGFSHGTPTPENYARWIEFGAFTPIFRVHGEFGQKRQPWVYGPVAEKAATAAIRLRYALIPYIYSYEHTRHVTGVGLVRPLVFDWPNDPKVRNDVASWMFGEGLLVSPVVDEGQTSKTIYLPAGHWTGWFDGKHYAGGQSITVPVDAKGWSDIPLFVREGAIIPMQPVMDYVGQHPVPEVTVEAFPAAEATHFTYYDDQGDDYAYEHGAYFAQPLTIQRTHDGATVSTATAEGSYVPPVRTYLFKVHGGAASAVTADGKAVPRAASLEALEAGQKEGWTTGTDRFGAVTYIRVPAARARQFALVWGHAPE</sequence>
<dbReference type="Gene3D" id="2.60.40.1760">
    <property type="entry name" value="glycosyl hydrolase (family 31)"/>
    <property type="match status" value="1"/>
</dbReference>
<dbReference type="STRING" id="445710.ATSB10_00570"/>
<evidence type="ECO:0000256" key="2">
    <source>
        <dbReference type="RuleBase" id="RU361185"/>
    </source>
</evidence>
<feature type="domain" description="Glycosyl hydrolase family 31 C-terminal" evidence="6">
    <location>
        <begin position="556"/>
        <end position="643"/>
    </location>
</feature>
<dbReference type="SUPFAM" id="SSF74650">
    <property type="entry name" value="Galactose mutarotase-like"/>
    <property type="match status" value="1"/>
</dbReference>
<dbReference type="InterPro" id="IPR011013">
    <property type="entry name" value="Gal_mutarotase_sf_dom"/>
</dbReference>
<dbReference type="Pfam" id="PF21365">
    <property type="entry name" value="Glyco_hydro_31_3rd"/>
    <property type="match status" value="1"/>
</dbReference>
<evidence type="ECO:0000313" key="8">
    <source>
        <dbReference type="Proteomes" id="UP000077255"/>
    </source>
</evidence>
<dbReference type="InterPro" id="IPR051816">
    <property type="entry name" value="Glycosyl_Hydrolase_31"/>
</dbReference>
<name>A0A160MWG5_9GAMM</name>
<dbReference type="Gene3D" id="2.60.40.1180">
    <property type="entry name" value="Golgi alpha-mannosidase II"/>
    <property type="match status" value="2"/>
</dbReference>
<keyword evidence="2" id="KW-0378">Hydrolase</keyword>
<evidence type="ECO:0000259" key="4">
    <source>
        <dbReference type="Pfam" id="PF01055"/>
    </source>
</evidence>
<dbReference type="GO" id="GO:0005975">
    <property type="term" value="P:carbohydrate metabolic process"/>
    <property type="evidence" value="ECO:0007669"/>
    <property type="project" value="InterPro"/>
</dbReference>
<dbReference type="InterPro" id="IPR017853">
    <property type="entry name" value="GH"/>
</dbReference>
<dbReference type="CDD" id="cd06589">
    <property type="entry name" value="GH31"/>
    <property type="match status" value="1"/>
</dbReference>
<dbReference type="Pfam" id="PF01055">
    <property type="entry name" value="Glyco_hydro_31_2nd"/>
    <property type="match status" value="1"/>
</dbReference>
<dbReference type="InterPro" id="IPR048395">
    <property type="entry name" value="Glyco_hydro_31_C"/>
</dbReference>
<dbReference type="Gene3D" id="3.20.20.80">
    <property type="entry name" value="Glycosidases"/>
    <property type="match status" value="1"/>
</dbReference>
<feature type="chain" id="PRO_5007818372" evidence="3">
    <location>
        <begin position="28"/>
        <end position="790"/>
    </location>
</feature>
<feature type="domain" description="Glycoside hydrolase family 31 TIM barrel" evidence="4">
    <location>
        <begin position="245"/>
        <end position="545"/>
    </location>
</feature>
<accession>A0A160MWG5</accession>
<keyword evidence="8" id="KW-1185">Reference proteome</keyword>
<dbReference type="EMBL" id="CP014841">
    <property type="protein sequence ID" value="AND67511.1"/>
    <property type="molecule type" value="Genomic_DNA"/>
</dbReference>
<dbReference type="KEGG" id="dtx:ATSB10_00570"/>
<evidence type="ECO:0000256" key="3">
    <source>
        <dbReference type="SAM" id="SignalP"/>
    </source>
</evidence>
<dbReference type="SUPFAM" id="SSF51445">
    <property type="entry name" value="(Trans)glycosidases"/>
    <property type="match status" value="1"/>
</dbReference>
<dbReference type="InterPro" id="IPR000322">
    <property type="entry name" value="Glyco_hydro_31_TIM"/>
</dbReference>
<feature type="signal peptide" evidence="3">
    <location>
        <begin position="1"/>
        <end position="27"/>
    </location>
</feature>
<dbReference type="Pfam" id="PF17137">
    <property type="entry name" value="DUF5110"/>
    <property type="match status" value="1"/>
</dbReference>
<dbReference type="AlphaFoldDB" id="A0A160MWG5"/>
<organism evidence="7 8">
    <name type="scientific">Dyella thiooxydans</name>
    <dbReference type="NCBI Taxonomy" id="445710"/>
    <lineage>
        <taxon>Bacteria</taxon>
        <taxon>Pseudomonadati</taxon>
        <taxon>Pseudomonadota</taxon>
        <taxon>Gammaproteobacteria</taxon>
        <taxon>Lysobacterales</taxon>
        <taxon>Rhodanobacteraceae</taxon>
        <taxon>Dyella</taxon>
    </lineage>
</organism>
<dbReference type="InterPro" id="IPR033403">
    <property type="entry name" value="DUF5110"/>
</dbReference>
<evidence type="ECO:0000313" key="7">
    <source>
        <dbReference type="EMBL" id="AND67511.1"/>
    </source>
</evidence>
<protein>
    <submittedName>
        <fullName evidence="7">Uncharacterized protein</fullName>
    </submittedName>
</protein>
<dbReference type="GO" id="GO:0004553">
    <property type="term" value="F:hydrolase activity, hydrolyzing O-glycosyl compounds"/>
    <property type="evidence" value="ECO:0007669"/>
    <property type="project" value="InterPro"/>
</dbReference>
<feature type="domain" description="DUF5110" evidence="5">
    <location>
        <begin position="660"/>
        <end position="728"/>
    </location>
</feature>
<keyword evidence="2" id="KW-0326">Glycosidase</keyword>
<keyword evidence="3" id="KW-0732">Signal</keyword>
<dbReference type="GO" id="GO:0030246">
    <property type="term" value="F:carbohydrate binding"/>
    <property type="evidence" value="ECO:0007669"/>
    <property type="project" value="InterPro"/>
</dbReference>
<reference evidence="7 8" key="1">
    <citation type="submission" date="2016-02" db="EMBL/GenBank/DDBJ databases">
        <title>Complete genome sequencing and analysis of ATSB10, Dyella thiooxydans isolated from rhizosphere soil of sunflower (Helianthus annuus L.).</title>
        <authorList>
            <person name="Lee Y."/>
            <person name="Hwangbo K."/>
            <person name="Chung H."/>
            <person name="Yoo J."/>
            <person name="Kim K.Y."/>
            <person name="Sa T.M."/>
            <person name="Um Y."/>
            <person name="Madhaiyan M."/>
        </authorList>
    </citation>
    <scope>NUCLEOTIDE SEQUENCE [LARGE SCALE GENOMIC DNA]</scope>
    <source>
        <strain evidence="7 8">ATSB10</strain>
    </source>
</reference>
<gene>
    <name evidence="7" type="ORF">ATSB10_00570</name>
</gene>
<dbReference type="SUPFAM" id="SSF51011">
    <property type="entry name" value="Glycosyl hydrolase domain"/>
    <property type="match status" value="1"/>
</dbReference>
<dbReference type="InterPro" id="IPR013780">
    <property type="entry name" value="Glyco_hydro_b"/>
</dbReference>
<dbReference type="PATRIC" id="fig|445710.3.peg.56"/>
<evidence type="ECO:0000259" key="6">
    <source>
        <dbReference type="Pfam" id="PF21365"/>
    </source>
</evidence>
<evidence type="ECO:0000256" key="1">
    <source>
        <dbReference type="ARBA" id="ARBA00007806"/>
    </source>
</evidence>